<name>A0ABR3FIC1_9AGAR</name>
<feature type="region of interest" description="Disordered" evidence="1">
    <location>
        <begin position="1"/>
        <end position="49"/>
    </location>
</feature>
<proteinExistence type="predicted"/>
<evidence type="ECO:0000313" key="3">
    <source>
        <dbReference type="Proteomes" id="UP001465976"/>
    </source>
</evidence>
<reference evidence="2 3" key="1">
    <citation type="submission" date="2024-02" db="EMBL/GenBank/DDBJ databases">
        <title>A draft genome for the cacao thread blight pathogen Marasmius crinis-equi.</title>
        <authorList>
            <person name="Cohen S.P."/>
            <person name="Baruah I.K."/>
            <person name="Amoako-Attah I."/>
            <person name="Bukari Y."/>
            <person name="Meinhardt L.W."/>
            <person name="Bailey B.A."/>
        </authorList>
    </citation>
    <scope>NUCLEOTIDE SEQUENCE [LARGE SCALE GENOMIC DNA]</scope>
    <source>
        <strain evidence="2 3">GH-76</strain>
    </source>
</reference>
<feature type="compositionally biased region" description="Basic and acidic residues" evidence="1">
    <location>
        <begin position="425"/>
        <end position="443"/>
    </location>
</feature>
<organism evidence="2 3">
    <name type="scientific">Marasmius crinis-equi</name>
    <dbReference type="NCBI Taxonomy" id="585013"/>
    <lineage>
        <taxon>Eukaryota</taxon>
        <taxon>Fungi</taxon>
        <taxon>Dikarya</taxon>
        <taxon>Basidiomycota</taxon>
        <taxon>Agaricomycotina</taxon>
        <taxon>Agaricomycetes</taxon>
        <taxon>Agaricomycetidae</taxon>
        <taxon>Agaricales</taxon>
        <taxon>Marasmiineae</taxon>
        <taxon>Marasmiaceae</taxon>
        <taxon>Marasmius</taxon>
    </lineage>
</organism>
<dbReference type="EMBL" id="JBAHYK010000334">
    <property type="protein sequence ID" value="KAL0575117.1"/>
    <property type="molecule type" value="Genomic_DNA"/>
</dbReference>
<feature type="compositionally biased region" description="Basic and acidic residues" evidence="1">
    <location>
        <begin position="506"/>
        <end position="515"/>
    </location>
</feature>
<dbReference type="Pfam" id="PF20414">
    <property type="entry name" value="DUF6698"/>
    <property type="match status" value="1"/>
</dbReference>
<comment type="caution">
    <text evidence="2">The sequence shown here is derived from an EMBL/GenBank/DDBJ whole genome shotgun (WGS) entry which is preliminary data.</text>
</comment>
<keyword evidence="3" id="KW-1185">Reference proteome</keyword>
<dbReference type="InterPro" id="IPR046521">
    <property type="entry name" value="DUF6698"/>
</dbReference>
<sequence>MSFRVPHQMPTPNPTQVAAQRRSQALPQPRQAPEPHHDTERREKEEEYRYTQVRKILQGLQSAKDGVCPKTGPGEGHFIDEDADDEPRTLLPGQEFPKKVADDAALPIIRSAKYYLRCIDLYTPIEEVLEVGLVCEGKMTSQEFLDMDDDEAVRHKKLYNKLVKHCPDLRVLLDTLYELRDETSRRFAFKRLKSIASTCKSSDSTNLFGPILEYIPKTPKDKKPRLNAGTPRETSRGINDKTIAALFAPRNLHKYVIRPHGSSQRKRASMLLRSAIASIQSGKVRLLATGYPWFLYGEYDPEDRMQGLFRGYLLFRVARHIFTSPSSAMNRSWRKSNKGNDFGLEIKEAESAMIAYVALQTRHCLAATKCWSEVQGEFNNVEFYYFIIDTIRGGYLNDPEFQEYAKAQMEPLEHSEQATADEREEAERNHFEEGMKAERERHEEWRRDLIRTWNLELFGNKKGRRTQKRAVPDAGDAPQQAEARIQLMRRDASPEVEDSGPEDDHDQTRKRTRDSDSDDSTDSDDDEDGDGDREPPAKRSRGFNSQHL</sequence>
<protein>
    <submittedName>
        <fullName evidence="2">Uncharacterized protein</fullName>
    </submittedName>
</protein>
<feature type="region of interest" description="Disordered" evidence="1">
    <location>
        <begin position="488"/>
        <end position="548"/>
    </location>
</feature>
<feature type="compositionally biased region" description="Acidic residues" evidence="1">
    <location>
        <begin position="516"/>
        <end position="531"/>
    </location>
</feature>
<feature type="region of interest" description="Disordered" evidence="1">
    <location>
        <begin position="410"/>
        <end position="443"/>
    </location>
</feature>
<dbReference type="Proteomes" id="UP001465976">
    <property type="component" value="Unassembled WGS sequence"/>
</dbReference>
<feature type="compositionally biased region" description="Basic and acidic residues" evidence="1">
    <location>
        <begin position="33"/>
        <end position="49"/>
    </location>
</feature>
<feature type="compositionally biased region" description="Polar residues" evidence="1">
    <location>
        <begin position="14"/>
        <end position="26"/>
    </location>
</feature>
<evidence type="ECO:0000313" key="2">
    <source>
        <dbReference type="EMBL" id="KAL0575117.1"/>
    </source>
</evidence>
<gene>
    <name evidence="2" type="ORF">V5O48_006843</name>
</gene>
<feature type="compositionally biased region" description="Acidic residues" evidence="1">
    <location>
        <begin position="494"/>
        <end position="505"/>
    </location>
</feature>
<accession>A0ABR3FIC1</accession>
<evidence type="ECO:0000256" key="1">
    <source>
        <dbReference type="SAM" id="MobiDB-lite"/>
    </source>
</evidence>